<feature type="binding site" evidence="12">
    <location>
        <position position="126"/>
    </location>
    <ligand>
        <name>NAD(+)</name>
        <dbReference type="ChEBI" id="CHEBI:57540"/>
    </ligand>
</feature>
<proteinExistence type="inferred from homology"/>
<dbReference type="SUPFAM" id="SSF48179">
    <property type="entry name" value="6-phosphogluconate dehydrogenase C-terminal domain-like"/>
    <property type="match status" value="1"/>
</dbReference>
<dbReference type="Proteomes" id="UP000295674">
    <property type="component" value="Unassembled WGS sequence"/>
</dbReference>
<organism evidence="15 16">
    <name type="scientific">Saccharopolyspora terrae</name>
    <dbReference type="NCBI Taxonomy" id="2530384"/>
    <lineage>
        <taxon>Bacteria</taxon>
        <taxon>Bacillati</taxon>
        <taxon>Actinomycetota</taxon>
        <taxon>Actinomycetes</taxon>
        <taxon>Pseudonocardiales</taxon>
        <taxon>Pseudonocardiaceae</taxon>
        <taxon>Saccharopolyspora</taxon>
    </lineage>
</organism>
<comment type="caution">
    <text evidence="15">The sequence shown here is derived from an EMBL/GenBank/DDBJ whole genome shotgun (WGS) entry which is preliminary data.</text>
</comment>
<dbReference type="InterPro" id="IPR006180">
    <property type="entry name" value="3-OHacyl-CoA_DH_CS"/>
</dbReference>
<comment type="similarity">
    <text evidence="3">Belongs to the 3-hydroxyacyl-CoA dehydrogenase family.</text>
</comment>
<evidence type="ECO:0000256" key="11">
    <source>
        <dbReference type="PIRSR" id="PIRSR000105-1"/>
    </source>
</evidence>
<comment type="subcellular location">
    <subcellularLocation>
        <location evidence="1">Cytoplasm</location>
    </subcellularLocation>
</comment>
<feature type="binding site" evidence="12">
    <location>
        <position position="104"/>
    </location>
    <ligand>
        <name>NAD(+)</name>
        <dbReference type="ChEBI" id="CHEBI:57540"/>
    </ligand>
</feature>
<name>A0A4R4VVM7_9PSEU</name>
<dbReference type="InterPro" id="IPR006108">
    <property type="entry name" value="3HC_DH_C"/>
</dbReference>
<feature type="binding site" evidence="12">
    <location>
        <position position="283"/>
    </location>
    <ligand>
        <name>NAD(+)</name>
        <dbReference type="ChEBI" id="CHEBI:57540"/>
    </ligand>
</feature>
<evidence type="ECO:0000313" key="15">
    <source>
        <dbReference type="EMBL" id="TDD10118.1"/>
    </source>
</evidence>
<dbReference type="Pfam" id="PF02737">
    <property type="entry name" value="3HCDH_N"/>
    <property type="match status" value="1"/>
</dbReference>
<keyword evidence="5" id="KW-0963">Cytoplasm</keyword>
<dbReference type="SUPFAM" id="SSF51735">
    <property type="entry name" value="NAD(P)-binding Rossmann-fold domains"/>
    <property type="match status" value="1"/>
</dbReference>
<dbReference type="RefSeq" id="WP_132672217.1">
    <property type="nucleotide sequence ID" value="NZ_SMKS01000002.1"/>
</dbReference>
<feature type="binding site" evidence="12">
    <location>
        <position position="39"/>
    </location>
    <ligand>
        <name>NAD(+)</name>
        <dbReference type="ChEBI" id="CHEBI:57540"/>
    </ligand>
</feature>
<accession>A0A4R4VVM7</accession>
<keyword evidence="7" id="KW-0560">Oxidoreductase</keyword>
<evidence type="ECO:0000256" key="9">
    <source>
        <dbReference type="ARBA" id="ARBA00038962"/>
    </source>
</evidence>
<dbReference type="GO" id="GO:0005737">
    <property type="term" value="C:cytoplasm"/>
    <property type="evidence" value="ECO:0007669"/>
    <property type="project" value="UniProtKB-SubCell"/>
</dbReference>
<evidence type="ECO:0000256" key="1">
    <source>
        <dbReference type="ARBA" id="ARBA00004496"/>
    </source>
</evidence>
<dbReference type="PROSITE" id="PS00067">
    <property type="entry name" value="3HCDH"/>
    <property type="match status" value="1"/>
</dbReference>
<keyword evidence="16" id="KW-1185">Reference proteome</keyword>
<dbReference type="EMBL" id="SMKS01000002">
    <property type="protein sequence ID" value="TDD10118.1"/>
    <property type="molecule type" value="Genomic_DNA"/>
</dbReference>
<dbReference type="GO" id="GO:0050104">
    <property type="term" value="F:L-gulonate 3-dehydrogenase activity"/>
    <property type="evidence" value="ECO:0007669"/>
    <property type="project" value="UniProtKB-EC"/>
</dbReference>
<dbReference type="AlphaFoldDB" id="A0A4R4VVM7"/>
<protein>
    <recommendedName>
        <fullName evidence="10">L-gulonate 3-dehydrogenase</fullName>
        <ecNumber evidence="9">1.1.1.45</ecNumber>
    </recommendedName>
    <alternativeName>
        <fullName evidence="10">L-gulonate 3-dehydrogenase</fullName>
    </alternativeName>
</protein>
<keyword evidence="8 12" id="KW-0520">NAD</keyword>
<evidence type="ECO:0000256" key="12">
    <source>
        <dbReference type="PIRSR" id="PIRSR000105-2"/>
    </source>
</evidence>
<dbReference type="Gene3D" id="1.10.1040.10">
    <property type="entry name" value="N-(1-d-carboxylethyl)-l-norvaline Dehydrogenase, domain 2"/>
    <property type="match status" value="1"/>
</dbReference>
<sequence>MGGQRADHDVRVAVVGAGYMGGGIAQSFAARGIDCVVVDETAQRSRERVRQLHEEADEFAADGLIPEARADAVRAHLRAAESLEAALAGVSYVAEVVPERIEVKRTVLERISSSVGPEVVIGTNTSAIPIGELATSVTAPERFLGVHWMNPAPFVPSVEVIPGARTSPSVVEDVVGFLRGIGKVPTVVGDSPGFVANRLQYALFREAARLVEDGVADPAQVDEVVRNSFGFRLPFFGPFAIADIAGLDVYRDGFTTLESAYGDRIGTPRMLVDQVERGRHGLKTGQGFYEFADGVGADVARYRDRAYAGLDRLRAELGQVDLVERRDQLR</sequence>
<dbReference type="Gene3D" id="3.40.50.720">
    <property type="entry name" value="NAD(P)-binding Rossmann-like Domain"/>
    <property type="match status" value="1"/>
</dbReference>
<evidence type="ECO:0000256" key="3">
    <source>
        <dbReference type="ARBA" id="ARBA00009463"/>
    </source>
</evidence>
<dbReference type="PIRSF" id="PIRSF000105">
    <property type="entry name" value="HCDH"/>
    <property type="match status" value="1"/>
</dbReference>
<feature type="binding site" evidence="12">
    <location>
        <begin position="16"/>
        <end position="21"/>
    </location>
    <ligand>
        <name>NAD(+)</name>
        <dbReference type="ChEBI" id="CHEBI:57540"/>
    </ligand>
</feature>
<feature type="site" description="Important for catalytic activity" evidence="11">
    <location>
        <position position="147"/>
    </location>
</feature>
<feature type="binding site" evidence="12">
    <location>
        <position position="99"/>
    </location>
    <ligand>
        <name>NAD(+)</name>
        <dbReference type="ChEBI" id="CHEBI:57540"/>
    </ligand>
</feature>
<dbReference type="OrthoDB" id="3229174at2"/>
<evidence type="ECO:0000256" key="4">
    <source>
        <dbReference type="ARBA" id="ARBA00011738"/>
    </source>
</evidence>
<dbReference type="GO" id="GO:0006631">
    <property type="term" value="P:fatty acid metabolic process"/>
    <property type="evidence" value="ECO:0007669"/>
    <property type="project" value="InterPro"/>
</dbReference>
<evidence type="ECO:0000256" key="10">
    <source>
        <dbReference type="ARBA" id="ARBA00042709"/>
    </source>
</evidence>
<dbReference type="InterPro" id="IPR013328">
    <property type="entry name" value="6PGD_dom2"/>
</dbReference>
<feature type="domain" description="3-hydroxyacyl-CoA dehydrogenase NAD binding" evidence="14">
    <location>
        <begin position="12"/>
        <end position="190"/>
    </location>
</feature>
<evidence type="ECO:0000259" key="14">
    <source>
        <dbReference type="Pfam" id="PF02737"/>
    </source>
</evidence>
<gene>
    <name evidence="15" type="ORF">E1181_02475</name>
</gene>
<dbReference type="PANTHER" id="PTHR48075:SF1">
    <property type="entry name" value="LAMBDA-CRYSTALLIN HOMOLOG"/>
    <property type="match status" value="1"/>
</dbReference>
<reference evidence="15 16" key="1">
    <citation type="submission" date="2019-03" db="EMBL/GenBank/DDBJ databases">
        <title>Draft genome sequences of novel Actinobacteria.</title>
        <authorList>
            <person name="Sahin N."/>
            <person name="Ay H."/>
            <person name="Saygin H."/>
        </authorList>
    </citation>
    <scope>NUCLEOTIDE SEQUENCE [LARGE SCALE GENOMIC DNA]</scope>
    <source>
        <strain evidence="15 16">16K309</strain>
    </source>
</reference>
<dbReference type="EC" id="1.1.1.45" evidence="9"/>
<feature type="binding site" evidence="12">
    <location>
        <position position="150"/>
    </location>
    <ligand>
        <name>NAD(+)</name>
        <dbReference type="ChEBI" id="CHEBI:57540"/>
    </ligand>
</feature>
<evidence type="ECO:0000256" key="7">
    <source>
        <dbReference type="ARBA" id="ARBA00023002"/>
    </source>
</evidence>
<dbReference type="InterPro" id="IPR006176">
    <property type="entry name" value="3-OHacyl-CoA_DH_NAD-bd"/>
</dbReference>
<evidence type="ECO:0000313" key="16">
    <source>
        <dbReference type="Proteomes" id="UP000295674"/>
    </source>
</evidence>
<dbReference type="Pfam" id="PF00725">
    <property type="entry name" value="3HCDH"/>
    <property type="match status" value="1"/>
</dbReference>
<evidence type="ECO:0000256" key="5">
    <source>
        <dbReference type="ARBA" id="ARBA00022490"/>
    </source>
</evidence>
<feature type="domain" description="3-hydroxyacyl-CoA dehydrogenase C-terminal" evidence="13">
    <location>
        <begin position="193"/>
        <end position="290"/>
    </location>
</feature>
<dbReference type="PANTHER" id="PTHR48075">
    <property type="entry name" value="3-HYDROXYACYL-COA DEHYDROGENASE FAMILY PROTEIN"/>
    <property type="match status" value="1"/>
</dbReference>
<keyword evidence="6" id="KW-0597">Phosphoprotein</keyword>
<dbReference type="InterPro" id="IPR008927">
    <property type="entry name" value="6-PGluconate_DH-like_C_sf"/>
</dbReference>
<dbReference type="InterPro" id="IPR036291">
    <property type="entry name" value="NAD(P)-bd_dom_sf"/>
</dbReference>
<dbReference type="InterPro" id="IPR022694">
    <property type="entry name" value="3-OHacyl-CoA_DH"/>
</dbReference>
<evidence type="ECO:0000256" key="6">
    <source>
        <dbReference type="ARBA" id="ARBA00022553"/>
    </source>
</evidence>
<evidence type="ECO:0000256" key="8">
    <source>
        <dbReference type="ARBA" id="ARBA00023027"/>
    </source>
</evidence>
<dbReference type="GO" id="GO:0070403">
    <property type="term" value="F:NAD+ binding"/>
    <property type="evidence" value="ECO:0007669"/>
    <property type="project" value="InterPro"/>
</dbReference>
<evidence type="ECO:0000259" key="13">
    <source>
        <dbReference type="Pfam" id="PF00725"/>
    </source>
</evidence>
<evidence type="ECO:0000256" key="2">
    <source>
        <dbReference type="ARBA" id="ARBA00005086"/>
    </source>
</evidence>
<comment type="pathway">
    <text evidence="2">Lipid metabolism; butanoate metabolism.</text>
</comment>
<comment type="subunit">
    <text evidence="4">Homodimer.</text>
</comment>